<dbReference type="InterPro" id="IPR024522">
    <property type="entry name" value="DUF3789"/>
</dbReference>
<proteinExistence type="predicted"/>
<sequence length="42" mass="4697">MKEGLINFLFLVLGSGIGVTVMSLVQAGKEADKQMKEWRNEK</sequence>
<evidence type="ECO:0000313" key="2">
    <source>
        <dbReference type="EMBL" id="NME50579.1"/>
    </source>
</evidence>
<organism evidence="2 3">
    <name type="scientific">Enterococcus cecorum</name>
    <dbReference type="NCBI Taxonomy" id="44008"/>
    <lineage>
        <taxon>Bacteria</taxon>
        <taxon>Bacillati</taxon>
        <taxon>Bacillota</taxon>
        <taxon>Bacilli</taxon>
        <taxon>Lactobacillales</taxon>
        <taxon>Enterococcaceae</taxon>
        <taxon>Enterococcus</taxon>
    </lineage>
</organism>
<name>A0A7X9RMK3_9ENTE</name>
<dbReference type="Proteomes" id="UP000588071">
    <property type="component" value="Unassembled WGS sequence"/>
</dbReference>
<evidence type="ECO:0000313" key="3">
    <source>
        <dbReference type="Proteomes" id="UP000588071"/>
    </source>
</evidence>
<dbReference type="RefSeq" id="WP_168931722.1">
    <property type="nucleotide sequence ID" value="NZ_JABAFV010000022.1"/>
</dbReference>
<reference evidence="2 3" key="1">
    <citation type="submission" date="2020-04" db="EMBL/GenBank/DDBJ databases">
        <authorList>
            <person name="Hitch T.C.A."/>
            <person name="Wylensek D."/>
            <person name="Clavel T."/>
        </authorList>
    </citation>
    <scope>NUCLEOTIDE SEQUENCE [LARGE SCALE GENOMIC DNA]</scope>
    <source>
        <strain evidence="2 3">WCA-380-WT-3C</strain>
    </source>
</reference>
<keyword evidence="1" id="KW-1133">Transmembrane helix</keyword>
<evidence type="ECO:0000256" key="1">
    <source>
        <dbReference type="SAM" id="Phobius"/>
    </source>
</evidence>
<keyword evidence="1" id="KW-0812">Transmembrane</keyword>
<comment type="caution">
    <text evidence="2">The sequence shown here is derived from an EMBL/GenBank/DDBJ whole genome shotgun (WGS) entry which is preliminary data.</text>
</comment>
<dbReference type="AlphaFoldDB" id="A0A7X9RMK3"/>
<protein>
    <submittedName>
        <fullName evidence="2">DUF3789 domain-containing protein</fullName>
    </submittedName>
</protein>
<keyword evidence="1" id="KW-0472">Membrane</keyword>
<gene>
    <name evidence="2" type="ORF">HF857_10225</name>
</gene>
<feature type="transmembrane region" description="Helical" evidence="1">
    <location>
        <begin position="6"/>
        <end position="25"/>
    </location>
</feature>
<accession>A0A7X9RMK3</accession>
<dbReference type="EMBL" id="JABAFV010000022">
    <property type="protein sequence ID" value="NME50579.1"/>
    <property type="molecule type" value="Genomic_DNA"/>
</dbReference>
<dbReference type="Pfam" id="PF12664">
    <property type="entry name" value="DUF3789"/>
    <property type="match status" value="1"/>
</dbReference>